<evidence type="ECO:0000313" key="7">
    <source>
        <dbReference type="EMBL" id="MBO8432756.1"/>
    </source>
</evidence>
<evidence type="ECO:0000256" key="4">
    <source>
        <dbReference type="PIRNR" id="PIRNR005700"/>
    </source>
</evidence>
<evidence type="ECO:0000256" key="3">
    <source>
        <dbReference type="ARBA" id="ARBA00022807"/>
    </source>
</evidence>
<evidence type="ECO:0000256" key="6">
    <source>
        <dbReference type="SAM" id="SignalP"/>
    </source>
</evidence>
<dbReference type="InterPro" id="IPR000169">
    <property type="entry name" value="Pept_cys_AS"/>
</dbReference>
<gene>
    <name evidence="7" type="ORF">IAB08_05635</name>
</gene>
<feature type="active site" evidence="5">
    <location>
        <position position="63"/>
    </location>
</feature>
<dbReference type="Gene3D" id="3.90.70.10">
    <property type="entry name" value="Cysteine proteinases"/>
    <property type="match status" value="1"/>
</dbReference>
<organism evidence="7 8">
    <name type="scientific">Candidatus Pullibacteroides excrementavium</name>
    <dbReference type="NCBI Taxonomy" id="2840905"/>
    <lineage>
        <taxon>Bacteria</taxon>
        <taxon>Pseudomonadati</taxon>
        <taxon>Bacteroidota</taxon>
        <taxon>Bacteroidia</taxon>
        <taxon>Bacteroidales</taxon>
        <taxon>Candidatus Pullibacteroides</taxon>
    </lineage>
</organism>
<dbReference type="GO" id="GO:0043418">
    <property type="term" value="P:homocysteine catabolic process"/>
    <property type="evidence" value="ECO:0007669"/>
    <property type="project" value="TreeGrafter"/>
</dbReference>
<dbReference type="EMBL" id="JADIMZ010000087">
    <property type="protein sequence ID" value="MBO8432756.1"/>
    <property type="molecule type" value="Genomic_DNA"/>
</dbReference>
<reference evidence="7" key="2">
    <citation type="journal article" date="2021" name="PeerJ">
        <title>Extensive microbial diversity within the chicken gut microbiome revealed by metagenomics and culture.</title>
        <authorList>
            <person name="Gilroy R."/>
            <person name="Ravi A."/>
            <person name="Getino M."/>
            <person name="Pursley I."/>
            <person name="Horton D.L."/>
            <person name="Alikhan N.F."/>
            <person name="Baker D."/>
            <person name="Gharbi K."/>
            <person name="Hall N."/>
            <person name="Watson M."/>
            <person name="Adriaenssens E.M."/>
            <person name="Foster-Nyarko E."/>
            <person name="Jarju S."/>
            <person name="Secka A."/>
            <person name="Antonio M."/>
            <person name="Oren A."/>
            <person name="Chaudhuri R.R."/>
            <person name="La Ragione R."/>
            <person name="Hildebrand F."/>
            <person name="Pallen M.J."/>
        </authorList>
    </citation>
    <scope>NUCLEOTIDE SEQUENCE</scope>
    <source>
        <strain evidence="7">2889</strain>
    </source>
</reference>
<dbReference type="Pfam" id="PF03051">
    <property type="entry name" value="Peptidase_C1_2"/>
    <property type="match status" value="1"/>
</dbReference>
<dbReference type="AlphaFoldDB" id="A0A9D9H1A4"/>
<evidence type="ECO:0000256" key="2">
    <source>
        <dbReference type="ARBA" id="ARBA00022801"/>
    </source>
</evidence>
<dbReference type="InterPro" id="IPR038765">
    <property type="entry name" value="Papain-like_cys_pep_sf"/>
</dbReference>
<feature type="active site" evidence="5">
    <location>
        <position position="363"/>
    </location>
</feature>
<evidence type="ECO:0000256" key="5">
    <source>
        <dbReference type="PIRSR" id="PIRSR005700-1"/>
    </source>
</evidence>
<dbReference type="GO" id="GO:0009636">
    <property type="term" value="P:response to toxic substance"/>
    <property type="evidence" value="ECO:0007669"/>
    <property type="project" value="TreeGrafter"/>
</dbReference>
<dbReference type="PANTHER" id="PTHR10363">
    <property type="entry name" value="BLEOMYCIN HYDROLASE"/>
    <property type="match status" value="1"/>
</dbReference>
<keyword evidence="1 4" id="KW-0645">Protease</keyword>
<dbReference type="SUPFAM" id="SSF54001">
    <property type="entry name" value="Cysteine proteinases"/>
    <property type="match status" value="1"/>
</dbReference>
<proteinExistence type="inferred from homology"/>
<evidence type="ECO:0000313" key="8">
    <source>
        <dbReference type="Proteomes" id="UP000823612"/>
    </source>
</evidence>
<keyword evidence="2 4" id="KW-0378">Hydrolase</keyword>
<dbReference type="PANTHER" id="PTHR10363:SF2">
    <property type="entry name" value="BLEOMYCIN HYDROLASE"/>
    <property type="match status" value="1"/>
</dbReference>
<keyword evidence="6" id="KW-0732">Signal</keyword>
<feature type="signal peptide" evidence="6">
    <location>
        <begin position="1"/>
        <end position="29"/>
    </location>
</feature>
<evidence type="ECO:0000256" key="1">
    <source>
        <dbReference type="ARBA" id="ARBA00022670"/>
    </source>
</evidence>
<keyword evidence="4 7" id="KW-0031">Aminopeptidase</keyword>
<feature type="chain" id="PRO_5038998703" description="Aminopeptidase" evidence="6">
    <location>
        <begin position="30"/>
        <end position="406"/>
    </location>
</feature>
<protein>
    <recommendedName>
        <fullName evidence="4">Aminopeptidase</fullName>
    </recommendedName>
</protein>
<feature type="active site" evidence="5">
    <location>
        <position position="342"/>
    </location>
</feature>
<dbReference type="GO" id="GO:0070005">
    <property type="term" value="F:cysteine-type aminopeptidase activity"/>
    <property type="evidence" value="ECO:0007669"/>
    <property type="project" value="InterPro"/>
</dbReference>
<dbReference type="Proteomes" id="UP000823612">
    <property type="component" value="Unassembled WGS sequence"/>
</dbReference>
<comment type="caution">
    <text evidence="7">The sequence shown here is derived from an EMBL/GenBank/DDBJ whole genome shotgun (WGS) entry which is preliminary data.</text>
</comment>
<dbReference type="GO" id="GO:0005737">
    <property type="term" value="C:cytoplasm"/>
    <property type="evidence" value="ECO:0007669"/>
    <property type="project" value="TreeGrafter"/>
</dbReference>
<comment type="similarity">
    <text evidence="4">Belongs to the peptidase C1 family.</text>
</comment>
<dbReference type="PIRSF" id="PIRSF005700">
    <property type="entry name" value="PepC"/>
    <property type="match status" value="1"/>
</dbReference>
<keyword evidence="3 4" id="KW-0788">Thiol protease</keyword>
<dbReference type="InterPro" id="IPR004134">
    <property type="entry name" value="Peptidase_C1B"/>
</dbReference>
<sequence>MYNQTFKQTMKQLVLTMGLALAVVFSAQAQKKNKKGNEEPYQFTEVKVIPNTSVKDQNRSGTCWSFSGISFLESEVLRIKGDTVDLSDMYPVYKCYVLKGDKYVRMHGRTELATGGASNDVADVLEVYGMVPEDVFPGLNYGVDAHDHSELDAVLGGFLKGVVRGNRPTTAWKDAYVGILESYLGEDPETFTYNGKEYTPRSYADELGLDADNYIKFTSYTHHPFYTQYEMDVPDNWNHGMVYNVPLDEFQRIVENAVENGYSLVWGGDVSDPGFSWKHGVAIMPDAEITDLTGTDRDKWETMSQDEKRKSAYSFERIVPEKQISQEDRQKNYDSWAATDDHGMHLVGIAKDQKGNTYFKIKNSWNVSNIYDGYLYMSVPFFRANTLDIMVHKDAVPADIRAKLGI</sequence>
<dbReference type="GO" id="GO:0006508">
    <property type="term" value="P:proteolysis"/>
    <property type="evidence" value="ECO:0007669"/>
    <property type="project" value="UniProtKB-KW"/>
</dbReference>
<accession>A0A9D9H1A4</accession>
<dbReference type="PROSITE" id="PS00139">
    <property type="entry name" value="THIOL_PROTEASE_CYS"/>
    <property type="match status" value="1"/>
</dbReference>
<name>A0A9D9H1A4_9BACT</name>
<reference evidence="7" key="1">
    <citation type="submission" date="2020-10" db="EMBL/GenBank/DDBJ databases">
        <authorList>
            <person name="Gilroy R."/>
        </authorList>
    </citation>
    <scope>NUCLEOTIDE SEQUENCE</scope>
    <source>
        <strain evidence="7">2889</strain>
    </source>
</reference>